<gene>
    <name evidence="1" type="ORF">BGZ97_002163</name>
</gene>
<keyword evidence="2" id="KW-1185">Reference proteome</keyword>
<organism evidence="1 2">
    <name type="scientific">Linnemannia gamsii</name>
    <dbReference type="NCBI Taxonomy" id="64522"/>
    <lineage>
        <taxon>Eukaryota</taxon>
        <taxon>Fungi</taxon>
        <taxon>Fungi incertae sedis</taxon>
        <taxon>Mucoromycota</taxon>
        <taxon>Mortierellomycotina</taxon>
        <taxon>Mortierellomycetes</taxon>
        <taxon>Mortierellales</taxon>
        <taxon>Mortierellaceae</taxon>
        <taxon>Linnemannia</taxon>
    </lineage>
</organism>
<comment type="caution">
    <text evidence="1">The sequence shown here is derived from an EMBL/GenBank/DDBJ whole genome shotgun (WGS) entry which is preliminary data.</text>
</comment>
<proteinExistence type="predicted"/>
<protein>
    <submittedName>
        <fullName evidence="1">Uncharacterized protein</fullName>
    </submittedName>
</protein>
<dbReference type="SUPFAM" id="SSF52047">
    <property type="entry name" value="RNI-like"/>
    <property type="match status" value="2"/>
</dbReference>
<dbReference type="InterPro" id="IPR032675">
    <property type="entry name" value="LRR_dom_sf"/>
</dbReference>
<dbReference type="Proteomes" id="UP000823405">
    <property type="component" value="Unassembled WGS sequence"/>
</dbReference>
<sequence length="1465" mass="166427">MRDDEEDEGGGGVGENAEGAAAVEEGGFVYSGGGLRTLRQLDINKLEVLSVETARSIFRACSKVQELCVPKLAKDVDIVKLAKYIVESCPCLIQLHCVSSDGDDNNDSDWGEEVEQGADRDLILQVMTALPKQHLQVLECTHFRSPFWNLDEALIQRHETTLREIQVENCCSWFTARTVQSILYNCSALKELRVRGMQYSDTHGGATVLLKDVDFFMATAVTTAEILKSPEAMSAFARNIQNVHYVTSGPLFASFYYNCMLLASTASRDLQQVSSGRLLSREPGTEKEGGYVAPQPAADPWTTTMIPIGPMTNLVSFTYHAYFPKRSLDHPAFVPSAQYPKIRQAQIFWILQQCPHLTSLTMDLLLAKEQELVVLARTLPTLHNLKRLDFTITTVLSKDWSQLVPTLVFSAPVSLEWFEIGLEDLDEFYYDEVSTIWSDQEDKAKQEDSSAEEGVYGAEQPKVTRPRDIWTRERRRERPLMHLRHVHIASFAQTSPTDMAAIFAHCPALVELHIPDLDEGSDVRRIARYIAENCPQISRIFQHGRGEDDQQLTLEIVRAVEEQTLQHVTFAGLQGGDSLIPVMLQRHSTVLRELRLGNFILLSSKSIQKILNTGRGLEVLRIEPYRPVVSCITLEDAAEVEWVCKGVKHLRLEFKIGATIPPSTDAYYKRLEKGEVPLVLTEEEKAQFLLLETLYRQIGTLVELEHLDMRAVAECSGDDEHRCSYGDVSFPGMLSLADEISGRPGYLDLFGGLKKLRSLNGSVRAMTDETRFFSIPEVSIKLGPFLRRADIARLMRTSRLMHDIFASVLFRELTFTSFRYNLLESANGLEGLAKNIHHVRVFNSGLLFLSFYYHCQRAYEQQQNATAPLDLPSWLPPPQPLRLKMVPLPPIPNLMSFACRSTHLVEDLEHPALDKDPNYGRDYLPIVYWLTRSSPNLARFELELYIESEQQLHLFTGMISGMHNLQWLSLKIFTSEQLWTKLFISVFFSLPSSLKTLMLGFGLIGNRHVLFKMNYEEDAAWDKLWDLQGSEEARQPLVRRKGPLEDLKSLTFPYYERPRLTTEDYMALFEDCPGIESLVVPCSSSRLQSVVLGRFIGQHCSKLREVVVSMRDNDTLLSATILTSMTPHSLQTLKIYDTRLDPDIMSAIIDCHSHCLRKIILRGCPSLTSPLIQKILVQCSELEELTLHQYETRLPPLTLADATVEPWATNKLRKLQLCVTVPDLFYLRQKKQLPYFKRFPIVDAVKKHPLVWTDAERGQLLLLERLYSQLGKQTNLEVLHLDAVPEATSVKAWAGHGFRFDTFPLMLSLGNPDAGQPGYLDLFKDLKRLRKLEVSEMFGLACQYIQKLHHGDSQIDPNGIMEKAILVNLPAATLKDLFFLNYIGEIPLAMAIEFQVRSAESDSNAYIELKDAVVTKWASTKLRVLDLEIQIWPQDQMTKPFYERPPPVVLTKFEKDQFGLLEKLY</sequence>
<dbReference type="GO" id="GO:0019005">
    <property type="term" value="C:SCF ubiquitin ligase complex"/>
    <property type="evidence" value="ECO:0007669"/>
    <property type="project" value="TreeGrafter"/>
</dbReference>
<dbReference type="GO" id="GO:0031146">
    <property type="term" value="P:SCF-dependent proteasomal ubiquitin-dependent protein catabolic process"/>
    <property type="evidence" value="ECO:0007669"/>
    <property type="project" value="TreeGrafter"/>
</dbReference>
<reference evidence="1" key="1">
    <citation type="journal article" date="2020" name="Fungal Divers.">
        <title>Resolving the Mortierellaceae phylogeny through synthesis of multi-gene phylogenetics and phylogenomics.</title>
        <authorList>
            <person name="Vandepol N."/>
            <person name="Liber J."/>
            <person name="Desiro A."/>
            <person name="Na H."/>
            <person name="Kennedy M."/>
            <person name="Barry K."/>
            <person name="Grigoriev I.V."/>
            <person name="Miller A.N."/>
            <person name="O'Donnell K."/>
            <person name="Stajich J.E."/>
            <person name="Bonito G."/>
        </authorList>
    </citation>
    <scope>NUCLEOTIDE SEQUENCE</scope>
    <source>
        <strain evidence="1">NVP60</strain>
    </source>
</reference>
<dbReference type="EMBL" id="JAAAIN010001466">
    <property type="protein sequence ID" value="KAG0302818.1"/>
    <property type="molecule type" value="Genomic_DNA"/>
</dbReference>
<accession>A0A9P6QZZ5</accession>
<name>A0A9P6QZZ5_9FUNG</name>
<dbReference type="Gene3D" id="3.80.10.10">
    <property type="entry name" value="Ribonuclease Inhibitor"/>
    <property type="match status" value="3"/>
</dbReference>
<evidence type="ECO:0000313" key="1">
    <source>
        <dbReference type="EMBL" id="KAG0302818.1"/>
    </source>
</evidence>
<evidence type="ECO:0000313" key="2">
    <source>
        <dbReference type="Proteomes" id="UP000823405"/>
    </source>
</evidence>
<dbReference type="OrthoDB" id="2436461at2759"/>
<dbReference type="PANTHER" id="PTHR13318">
    <property type="entry name" value="PARTNER OF PAIRED, ISOFORM B-RELATED"/>
    <property type="match status" value="1"/>
</dbReference>